<name>A0A3Q2VIZ3_HAPBU</name>
<feature type="repeat" description="Solcar" evidence="10">
    <location>
        <begin position="281"/>
        <end position="391"/>
    </location>
</feature>
<dbReference type="InterPro" id="IPR023395">
    <property type="entry name" value="MCP_dom_sf"/>
</dbReference>
<keyword evidence="4 10" id="KW-0812">Transmembrane</keyword>
<dbReference type="AlphaFoldDB" id="A0A3Q2VIZ3"/>
<sequence>MASRRPDSFDGLGYRGRDDPLYGAGYPVRSAGAPAEPQLHHWVTTPPDIPGSRNLHPGERTPLFDDAPGEIAGSASEQLNRFAGFGVGFVSLFTENVLSHPCIVFRRQCQVNYHARCYHLTPFSAVAVMYSITKAQGVKALWKGMGSTFIVHGVTLGAEGIISEFTPLPRELPHRCSWKQVAGHLLLKGSVFLLLHLLTCHEIVRDESSSGLLDCVREGVARLLGVGAPHSRRLLPLRCLLLPAALHAILRYAVATSIQRVVLWLHQRSKKQRAEPSNPLDAYFPELAASWAGSLVADVVLFPLETVLHRLALQGTRTIIDATDGVVAVGNGGSPLVVPVNTQYDGFSDCLHAISRKEGGAGFYRGFGVLVAQYALHGALLAAARTLMRVLLLDAKAS</sequence>
<dbReference type="SUPFAM" id="SSF103506">
    <property type="entry name" value="Mitochondrial carrier"/>
    <property type="match status" value="2"/>
</dbReference>
<evidence type="ECO:0000256" key="10">
    <source>
        <dbReference type="PROSITE-ProRule" id="PRU00282"/>
    </source>
</evidence>
<dbReference type="STRING" id="8153.ENSHBUP00000011340"/>
<reference evidence="12" key="2">
    <citation type="submission" date="2025-09" db="UniProtKB">
        <authorList>
            <consortium name="Ensembl"/>
        </authorList>
    </citation>
    <scope>IDENTIFICATION</scope>
</reference>
<evidence type="ECO:0000256" key="3">
    <source>
        <dbReference type="ARBA" id="ARBA00022448"/>
    </source>
</evidence>
<evidence type="ECO:0000256" key="5">
    <source>
        <dbReference type="ARBA" id="ARBA00022737"/>
    </source>
</evidence>
<evidence type="ECO:0000256" key="9">
    <source>
        <dbReference type="ARBA" id="ARBA00023136"/>
    </source>
</evidence>
<evidence type="ECO:0000256" key="6">
    <source>
        <dbReference type="ARBA" id="ARBA00022787"/>
    </source>
</evidence>
<dbReference type="Pfam" id="PF00153">
    <property type="entry name" value="Mito_carr"/>
    <property type="match status" value="1"/>
</dbReference>
<comment type="subcellular location">
    <subcellularLocation>
        <location evidence="1">Mitochondrion outer membrane</location>
        <topology evidence="1">Multi-pass membrane protein</topology>
    </subcellularLocation>
</comment>
<dbReference type="InterPro" id="IPR039158">
    <property type="entry name" value="SLC25A46"/>
</dbReference>
<evidence type="ECO:0000256" key="1">
    <source>
        <dbReference type="ARBA" id="ARBA00004374"/>
    </source>
</evidence>
<dbReference type="Gene3D" id="1.50.40.10">
    <property type="entry name" value="Mitochondrial carrier domain"/>
    <property type="match status" value="2"/>
</dbReference>
<keyword evidence="9 10" id="KW-0472">Membrane</keyword>
<dbReference type="GeneTree" id="ENSGT00390000015874"/>
<evidence type="ECO:0000256" key="2">
    <source>
        <dbReference type="ARBA" id="ARBA00006375"/>
    </source>
</evidence>
<keyword evidence="3 11" id="KW-0813">Transport</keyword>
<dbReference type="PROSITE" id="PS50920">
    <property type="entry name" value="SOLCAR"/>
    <property type="match status" value="1"/>
</dbReference>
<evidence type="ECO:0000256" key="7">
    <source>
        <dbReference type="ARBA" id="ARBA00022989"/>
    </source>
</evidence>
<organism evidence="12 13">
    <name type="scientific">Haplochromis burtoni</name>
    <name type="common">Burton's mouthbrooder</name>
    <name type="synonym">Chromis burtoni</name>
    <dbReference type="NCBI Taxonomy" id="8153"/>
    <lineage>
        <taxon>Eukaryota</taxon>
        <taxon>Metazoa</taxon>
        <taxon>Chordata</taxon>
        <taxon>Craniata</taxon>
        <taxon>Vertebrata</taxon>
        <taxon>Euteleostomi</taxon>
        <taxon>Actinopterygii</taxon>
        <taxon>Neopterygii</taxon>
        <taxon>Teleostei</taxon>
        <taxon>Neoteleostei</taxon>
        <taxon>Acanthomorphata</taxon>
        <taxon>Ovalentaria</taxon>
        <taxon>Cichlomorphae</taxon>
        <taxon>Cichliformes</taxon>
        <taxon>Cichlidae</taxon>
        <taxon>African cichlids</taxon>
        <taxon>Pseudocrenilabrinae</taxon>
        <taxon>Haplochromini</taxon>
        <taxon>Haplochromis</taxon>
    </lineage>
</organism>
<dbReference type="GO" id="GO:0090149">
    <property type="term" value="P:mitochondrial membrane fission"/>
    <property type="evidence" value="ECO:0007669"/>
    <property type="project" value="InterPro"/>
</dbReference>
<dbReference type="PANTHER" id="PTHR21252:SF2">
    <property type="entry name" value="MITOCHONDRIAL OUTER MEMBRANE PROTEIN SLC25A46"/>
    <property type="match status" value="1"/>
</dbReference>
<reference evidence="12" key="1">
    <citation type="submission" date="2025-08" db="UniProtKB">
        <authorList>
            <consortium name="Ensembl"/>
        </authorList>
    </citation>
    <scope>IDENTIFICATION</scope>
</reference>
<keyword evidence="5" id="KW-0677">Repeat</keyword>
<keyword evidence="13" id="KW-1185">Reference proteome</keyword>
<dbReference type="GO" id="GO:0043005">
    <property type="term" value="C:neuron projection"/>
    <property type="evidence" value="ECO:0007669"/>
    <property type="project" value="Ensembl"/>
</dbReference>
<dbReference type="GO" id="GO:0061564">
    <property type="term" value="P:axon development"/>
    <property type="evidence" value="ECO:0007669"/>
    <property type="project" value="Ensembl"/>
</dbReference>
<comment type="similarity">
    <text evidence="2 11">Belongs to the mitochondrial carrier (TC 2.A.29) family.</text>
</comment>
<dbReference type="GO" id="GO:0005741">
    <property type="term" value="C:mitochondrial outer membrane"/>
    <property type="evidence" value="ECO:0007669"/>
    <property type="project" value="UniProtKB-SubCell"/>
</dbReference>
<keyword evidence="6" id="KW-1000">Mitochondrion outer membrane</keyword>
<protein>
    <submittedName>
        <fullName evidence="12">Solute carrier family 25 member 46</fullName>
    </submittedName>
</protein>
<keyword evidence="8" id="KW-0496">Mitochondrion</keyword>
<evidence type="ECO:0000256" key="11">
    <source>
        <dbReference type="RuleBase" id="RU000488"/>
    </source>
</evidence>
<dbReference type="Proteomes" id="UP000264840">
    <property type="component" value="Unplaced"/>
</dbReference>
<dbReference type="OMA" id="RQCQVNH"/>
<dbReference type="Ensembl" id="ENSHBUT00000018509.1">
    <property type="protein sequence ID" value="ENSHBUP00000011340.1"/>
    <property type="gene ID" value="ENSHBUG00000012987.1"/>
</dbReference>
<keyword evidence="7" id="KW-1133">Transmembrane helix</keyword>
<dbReference type="PANTHER" id="PTHR21252">
    <property type="entry name" value="TB1 PROTEIN-RELATED"/>
    <property type="match status" value="1"/>
</dbReference>
<accession>A0A3Q2VIZ3</accession>
<dbReference type="InterPro" id="IPR018108">
    <property type="entry name" value="MCP_transmembrane"/>
</dbReference>
<evidence type="ECO:0000256" key="4">
    <source>
        <dbReference type="ARBA" id="ARBA00022692"/>
    </source>
</evidence>
<evidence type="ECO:0000256" key="8">
    <source>
        <dbReference type="ARBA" id="ARBA00023128"/>
    </source>
</evidence>
<evidence type="ECO:0000313" key="13">
    <source>
        <dbReference type="Proteomes" id="UP000264840"/>
    </source>
</evidence>
<evidence type="ECO:0000313" key="12">
    <source>
        <dbReference type="Ensembl" id="ENSHBUP00000011340.1"/>
    </source>
</evidence>
<proteinExistence type="inferred from homology"/>